<dbReference type="Gene3D" id="1.20.960.20">
    <property type="match status" value="1"/>
</dbReference>
<dbReference type="PROSITE" id="PS50507">
    <property type="entry name" value="RDRP_SSRNA_POS"/>
    <property type="match status" value="1"/>
</dbReference>
<evidence type="ECO:0000256" key="2">
    <source>
        <dbReference type="ARBA" id="ARBA00022484"/>
    </source>
</evidence>
<protein>
    <recommendedName>
        <fullName evidence="1">Genome polyprotein</fullName>
    </recommendedName>
</protein>
<feature type="compositionally biased region" description="Basic and acidic residues" evidence="13">
    <location>
        <begin position="1482"/>
        <end position="1494"/>
    </location>
</feature>
<keyword evidence="9" id="KW-0788">Thiol protease</keyword>
<evidence type="ECO:0000256" key="3">
    <source>
        <dbReference type="ARBA" id="ARBA00022520"/>
    </source>
</evidence>
<dbReference type="InterPro" id="IPR004004">
    <property type="entry name" value="Helic/Pol/Pept_Calicivir-typ"/>
</dbReference>
<dbReference type="GO" id="GO:0043657">
    <property type="term" value="C:host cell"/>
    <property type="evidence" value="ECO:0007669"/>
    <property type="project" value="UniProtKB-SubCell"/>
</dbReference>
<dbReference type="InterPro" id="IPR014759">
    <property type="entry name" value="Helicase_SF3_ssRNA_vir"/>
</dbReference>
<feature type="compositionally biased region" description="Basic residues" evidence="13">
    <location>
        <begin position="1495"/>
        <end position="1505"/>
    </location>
</feature>
<name>A0A2Z4BVH5_9CALI</name>
<feature type="domain" description="SF3 helicase" evidence="15">
    <location>
        <begin position="359"/>
        <end position="522"/>
    </location>
</feature>
<dbReference type="SMART" id="SM00382">
    <property type="entry name" value="AAA"/>
    <property type="match status" value="1"/>
</dbReference>
<feature type="region of interest" description="Disordered" evidence="13">
    <location>
        <begin position="1476"/>
        <end position="1509"/>
    </location>
</feature>
<evidence type="ECO:0000256" key="10">
    <source>
        <dbReference type="ARBA" id="ARBA00022840"/>
    </source>
</evidence>
<dbReference type="Gene3D" id="3.40.50.300">
    <property type="entry name" value="P-loop containing nucleotide triphosphate hydrolases"/>
    <property type="match status" value="1"/>
</dbReference>
<dbReference type="GO" id="GO:0003723">
    <property type="term" value="F:RNA binding"/>
    <property type="evidence" value="ECO:0007669"/>
    <property type="project" value="InterPro"/>
</dbReference>
<dbReference type="InterPro" id="IPR001205">
    <property type="entry name" value="RNA-dir_pol_C"/>
</dbReference>
<keyword evidence="4" id="KW-0645">Protease</keyword>
<dbReference type="InterPro" id="IPR043128">
    <property type="entry name" value="Rev_trsase/Diguanyl_cyclase"/>
</dbReference>
<evidence type="ECO:0000256" key="5">
    <source>
        <dbReference type="ARBA" id="ARBA00022679"/>
    </source>
</evidence>
<proteinExistence type="predicted"/>
<evidence type="ECO:0000256" key="12">
    <source>
        <dbReference type="ARBA" id="ARBA00047631"/>
    </source>
</evidence>
<dbReference type="Gene3D" id="2.40.10.10">
    <property type="entry name" value="Trypsin-like serine proteases"/>
    <property type="match status" value="1"/>
</dbReference>
<dbReference type="PROSITE" id="PS51218">
    <property type="entry name" value="SF3_HELICASE_2"/>
    <property type="match status" value="1"/>
</dbReference>
<dbReference type="InterPro" id="IPR001665">
    <property type="entry name" value="Norovirus_pept_C37"/>
</dbReference>
<sequence length="1530" mass="169446">MDTSIDAILKDSCPVSGADILKLIRRSTGKTLEQPTKEPNIGTIIIEDEGDCYHYGVYLGGGWMVSTAGLSDHGKIYKNALMHPWADTGVCGIPEVLHYEQFVGLKYPYDVCHNNCWNCCTWMIGVPTTRYKDAPKPKIFYTPHQDWNKASLIECGPKTGWTSQLLNIVIDVISYVNWKKLVNNIKPLITYHNYMTSDFTSIKGAFAWLMRQSEIWEIDLTKIINFLKRTLLPEAPFSPHYLIAVVLGAIGFCASFLMNKALNGFSNICRNFNKFISNFKELSSYASVGSGVVETFLGTTKPWDPEDASIAEVSSDIADGAVQTGDQVSTQLEKINKAIKNLKIHMCSPTAPESLKESLKRAEAAKAALEGMLRDMVHRHKPFVIMMAGPPGVGKTQFAQHLAKQLAADLKTGTYSITPGVDYWDDYNNQGVVIWEDFGASDYNNEVKLFQRMADTMPMSLNCDTINKKGTKFTSRILIMTTNLEDISCGHNSSAVLRRIDLHLFVESFAVTHWQAGGCMGPKPHKDDFSHLTFYQLPKYATDWKGNTLFKPGKIVRLSPNTVVANAKAMWRLQAPGPERSAFWLKDKLNLSYTAAFSIMADLRRGVIPQIKYDGEPFTAIVCGYYLDVYSGEDGYLTGTIEKDGEQLSNEVWYDAQTDVVHLSPMRRVPPVGDRFHEWVQAWGAIAFIKSVMAWLASIITLEDSARTADKISNVVQMEAKGKTKRGRGQKHSKKMKKYKFTPKEYAEFLRRREDAAERGIVYTVDDYLEDIGADQDSEDEAFLDLMDDSTPKKNYQQYDWDEEGFKCTFVETITKDGFPVGCATLVGGDLALTATHVAEDGDSVRGKQYSIIHSNGELSLIKIPGLKSPKVSLYSPKPGDVLIVSPKRGRDKPNIPIKVNSIGNNNIAGKFIFSLIGTCLASNDKQDGLSTEPGDCGSPYIKFVKGAPHIAAIHTAGSAVSGKVAGVMIPQKLNLEGKLAYVPSKKPPENTTIWYTKMSEEMEIDMHVPLVGTKDPRCALPLSSILTKMMKPYTEHHTGYVPPAELEAAKSVVMAKLKAIVGKPTTLSAVEALETLDPHTSSGYPNYTKKDPSLPHVQSTVERVQKWLDGEGPLHDPIYTAALKDEPVKEKKVSTDPSRRLLWCAPLETSLACAAIVTPACAALKQHRWAWPGKVGMNPTQEWWLLDGMFPDNILCVDYSRWDSTMPEEIYHAGLEVLYGLVDHPKSAELAEILAKPRKVIVNDQLITVFRGLPSGTPATSILNCICHWLASTMAVSRATGLPPCTAVNWPLAVYGDDEVIGCPNNKFANLYAKAMRGYGFHPTNPDKSEDFSPQPKAEMEFLSRKTNRVFGKVVGALKISSLKRQLYLTRGPQHTDVMAINSPGSWFSEQLMNVLGEASLHGRKIYDEILSLALRSAFLAGVDLEPWTFSSTFRWATSVELVDYLIGYVHPLVNNQQVSNKVVNLPLAQEVKKCGSGPTGKHEPRKEPECTKPHRGNSARGWRRGGGFCGCRGTITGEPKRVGTGSNG</sequence>
<evidence type="ECO:0000256" key="1">
    <source>
        <dbReference type="ARBA" id="ARBA00020107"/>
    </source>
</evidence>
<dbReference type="PRINTS" id="PR00918">
    <property type="entry name" value="CALICVIRUSNS"/>
</dbReference>
<dbReference type="SUPFAM" id="SSF56672">
    <property type="entry name" value="DNA/RNA polymerases"/>
    <property type="match status" value="1"/>
</dbReference>
<dbReference type="InterPro" id="IPR009003">
    <property type="entry name" value="Peptidase_S1_PA"/>
</dbReference>
<organism evidence="16">
    <name type="scientific">Recovirus sp</name>
    <dbReference type="NCBI Taxonomy" id="2219046"/>
    <lineage>
        <taxon>Viruses</taxon>
        <taxon>Riboviria</taxon>
        <taxon>Orthornavirae</taxon>
        <taxon>Pisuviricota</taxon>
        <taxon>Pisoniviricetes</taxon>
        <taxon>Picornavirales</taxon>
        <taxon>Caliciviridae</taxon>
        <taxon>Recovirus</taxon>
    </lineage>
</organism>
<keyword evidence="2 16" id="KW-0696">RNA-directed RNA polymerase</keyword>
<dbReference type="Pfam" id="PF05416">
    <property type="entry name" value="Peptidase_C37"/>
    <property type="match status" value="1"/>
</dbReference>
<keyword evidence="8" id="KW-0378">Hydrolase</keyword>
<dbReference type="GO" id="GO:0017111">
    <property type="term" value="F:ribonucleoside triphosphate phosphatase activity"/>
    <property type="evidence" value="ECO:0007669"/>
    <property type="project" value="UniProtKB-EC"/>
</dbReference>
<keyword evidence="11" id="KW-0693">Viral RNA replication</keyword>
<dbReference type="SUPFAM" id="SSF52540">
    <property type="entry name" value="P-loop containing nucleoside triphosphate hydrolases"/>
    <property type="match status" value="1"/>
</dbReference>
<evidence type="ECO:0000313" key="16">
    <source>
        <dbReference type="EMBL" id="AWU65998.1"/>
    </source>
</evidence>
<dbReference type="GO" id="GO:0003968">
    <property type="term" value="F:RNA-directed RNA polymerase activity"/>
    <property type="evidence" value="ECO:0007669"/>
    <property type="project" value="UniProtKB-KW"/>
</dbReference>
<feature type="domain" description="RdRp catalytic" evidence="14">
    <location>
        <begin position="1193"/>
        <end position="1312"/>
    </location>
</feature>
<dbReference type="InterPro" id="IPR003593">
    <property type="entry name" value="AAA+_ATPase"/>
</dbReference>
<dbReference type="EMBL" id="MG571787">
    <property type="protein sequence ID" value="AWU65998.1"/>
    <property type="molecule type" value="Genomic_RNA"/>
</dbReference>
<evidence type="ECO:0000259" key="15">
    <source>
        <dbReference type="PROSITE" id="PS51218"/>
    </source>
</evidence>
<evidence type="ECO:0000256" key="6">
    <source>
        <dbReference type="ARBA" id="ARBA00022695"/>
    </source>
</evidence>
<evidence type="ECO:0000256" key="13">
    <source>
        <dbReference type="SAM" id="MobiDB-lite"/>
    </source>
</evidence>
<evidence type="ECO:0000256" key="9">
    <source>
        <dbReference type="ARBA" id="ARBA00022807"/>
    </source>
</evidence>
<comment type="catalytic activity">
    <reaction evidence="12">
        <text>a ribonucleoside 5'-triphosphate + H2O = a ribonucleoside 5'-diphosphate + phosphate + H(+)</text>
        <dbReference type="Rhea" id="RHEA:23680"/>
        <dbReference type="ChEBI" id="CHEBI:15377"/>
        <dbReference type="ChEBI" id="CHEBI:15378"/>
        <dbReference type="ChEBI" id="CHEBI:43474"/>
        <dbReference type="ChEBI" id="CHEBI:57930"/>
        <dbReference type="ChEBI" id="CHEBI:61557"/>
        <dbReference type="EC" id="3.6.1.15"/>
    </reaction>
</comment>
<dbReference type="Gene3D" id="3.30.70.270">
    <property type="match status" value="1"/>
</dbReference>
<dbReference type="Pfam" id="PF00910">
    <property type="entry name" value="RNA_helicase"/>
    <property type="match status" value="1"/>
</dbReference>
<dbReference type="InterPro" id="IPR043502">
    <property type="entry name" value="DNA/RNA_pol_sf"/>
</dbReference>
<dbReference type="Pfam" id="PF08405">
    <property type="entry name" value="Calici_PP_N"/>
    <property type="match status" value="1"/>
</dbReference>
<reference evidence="16" key="1">
    <citation type="submission" date="2017-11" db="EMBL/GenBank/DDBJ databases">
        <title>Uncontacted Amerindians fecal virome includes widely dispersed human pathogens.</title>
        <authorList>
            <person name="Siqueira J.D."/>
            <person name="Dominguez-Bello M.G."/>
            <person name="Deng X."/>
            <person name="Delwart E."/>
        </authorList>
    </citation>
    <scope>NUCLEOTIDE SEQUENCE</scope>
</reference>
<dbReference type="InterPro" id="IPR000605">
    <property type="entry name" value="Helicase_SF3_ssDNA/RNA_vir"/>
</dbReference>
<dbReference type="Pfam" id="PF00680">
    <property type="entry name" value="RdRP_1"/>
    <property type="match status" value="1"/>
</dbReference>
<keyword evidence="7" id="KW-0547">Nucleotide-binding</keyword>
<evidence type="ECO:0000259" key="14">
    <source>
        <dbReference type="PROSITE" id="PS50507"/>
    </source>
</evidence>
<dbReference type="GO" id="GO:0005524">
    <property type="term" value="F:ATP binding"/>
    <property type="evidence" value="ECO:0007669"/>
    <property type="project" value="UniProtKB-KW"/>
</dbReference>
<dbReference type="InterPro" id="IPR013614">
    <property type="entry name" value="Viral_PP_Calicivir_N"/>
</dbReference>
<dbReference type="GO" id="GO:0006508">
    <property type="term" value="P:proteolysis"/>
    <property type="evidence" value="ECO:0007669"/>
    <property type="project" value="UniProtKB-KW"/>
</dbReference>
<dbReference type="InterPro" id="IPR007094">
    <property type="entry name" value="RNA-dir_pol_PSvirus"/>
</dbReference>
<dbReference type="SUPFAM" id="SSF50494">
    <property type="entry name" value="Trypsin-like serine proteases"/>
    <property type="match status" value="1"/>
</dbReference>
<dbReference type="InterPro" id="IPR027417">
    <property type="entry name" value="P-loop_NTPase"/>
</dbReference>
<accession>A0A2Z4BVH5</accession>
<keyword evidence="3" id="KW-0191">Covalent protein-RNA linkage</keyword>
<dbReference type="GO" id="GO:0039694">
    <property type="term" value="P:viral RNA genome replication"/>
    <property type="evidence" value="ECO:0007669"/>
    <property type="project" value="InterPro"/>
</dbReference>
<evidence type="ECO:0000256" key="11">
    <source>
        <dbReference type="ARBA" id="ARBA00022953"/>
    </source>
</evidence>
<keyword evidence="10" id="KW-0067">ATP-binding</keyword>
<evidence type="ECO:0000256" key="4">
    <source>
        <dbReference type="ARBA" id="ARBA00022670"/>
    </source>
</evidence>
<dbReference type="InterPro" id="IPR043504">
    <property type="entry name" value="Peptidase_S1_PA_chymotrypsin"/>
</dbReference>
<dbReference type="GO" id="GO:0004197">
    <property type="term" value="F:cysteine-type endopeptidase activity"/>
    <property type="evidence" value="ECO:0007669"/>
    <property type="project" value="InterPro"/>
</dbReference>
<evidence type="ECO:0000256" key="8">
    <source>
        <dbReference type="ARBA" id="ARBA00022801"/>
    </source>
</evidence>
<dbReference type="GO" id="GO:0006351">
    <property type="term" value="P:DNA-templated transcription"/>
    <property type="evidence" value="ECO:0007669"/>
    <property type="project" value="InterPro"/>
</dbReference>
<keyword evidence="6" id="KW-0548">Nucleotidyltransferase</keyword>
<evidence type="ECO:0000256" key="7">
    <source>
        <dbReference type="ARBA" id="ARBA00022741"/>
    </source>
</evidence>
<dbReference type="GO" id="GO:0003724">
    <property type="term" value="F:RNA helicase activity"/>
    <property type="evidence" value="ECO:0007669"/>
    <property type="project" value="InterPro"/>
</dbReference>
<keyword evidence="5" id="KW-0808">Transferase</keyword>